<evidence type="ECO:0000313" key="3">
    <source>
        <dbReference type="Proteomes" id="UP001219355"/>
    </source>
</evidence>
<feature type="compositionally biased region" description="Acidic residues" evidence="1">
    <location>
        <begin position="105"/>
        <end position="126"/>
    </location>
</feature>
<dbReference type="EMBL" id="CP120627">
    <property type="protein sequence ID" value="WEW56540.1"/>
    <property type="molecule type" value="Genomic_DNA"/>
</dbReference>
<gene>
    <name evidence="2" type="ORF">PRK78_001986</name>
</gene>
<dbReference type="AlphaFoldDB" id="A0AAF0DEV4"/>
<dbReference type="Proteomes" id="UP001219355">
    <property type="component" value="Chromosome 1"/>
</dbReference>
<organism evidence="2 3">
    <name type="scientific">Emydomyces testavorans</name>
    <dbReference type="NCBI Taxonomy" id="2070801"/>
    <lineage>
        <taxon>Eukaryota</taxon>
        <taxon>Fungi</taxon>
        <taxon>Dikarya</taxon>
        <taxon>Ascomycota</taxon>
        <taxon>Pezizomycotina</taxon>
        <taxon>Eurotiomycetes</taxon>
        <taxon>Eurotiomycetidae</taxon>
        <taxon>Onygenales</taxon>
        <taxon>Nannizziopsiaceae</taxon>
        <taxon>Emydomyces</taxon>
    </lineage>
</organism>
<protein>
    <submittedName>
        <fullName evidence="2">Uncharacterized protein</fullName>
    </submittedName>
</protein>
<proteinExistence type="predicted"/>
<evidence type="ECO:0000256" key="1">
    <source>
        <dbReference type="SAM" id="MobiDB-lite"/>
    </source>
</evidence>
<sequence length="126" mass="14313">MGRWIILELLVHPSVLKANPLRKTYANVRCAGVNAEGFPNQISRAFSMGFSDYRKRKREEFHTSQIRIKFPRSSGLIVAISQANGVVLFYTYFITLDIEVSIEANTEEEEGNEADEETEVPEDAED</sequence>
<evidence type="ECO:0000313" key="2">
    <source>
        <dbReference type="EMBL" id="WEW56540.1"/>
    </source>
</evidence>
<keyword evidence="3" id="KW-1185">Reference proteome</keyword>
<feature type="region of interest" description="Disordered" evidence="1">
    <location>
        <begin position="104"/>
        <end position="126"/>
    </location>
</feature>
<accession>A0AAF0DEV4</accession>
<reference evidence="2" key="1">
    <citation type="submission" date="2023-03" db="EMBL/GenBank/DDBJ databases">
        <title>Emydomyces testavorans Genome Sequence.</title>
        <authorList>
            <person name="Hoyer L."/>
        </authorList>
    </citation>
    <scope>NUCLEOTIDE SEQUENCE</scope>
    <source>
        <strain evidence="2">16-2883</strain>
    </source>
</reference>
<name>A0AAF0DEV4_9EURO</name>